<dbReference type="EMBL" id="GBRH01220479">
    <property type="protein sequence ID" value="JAD77416.1"/>
    <property type="molecule type" value="Transcribed_RNA"/>
</dbReference>
<evidence type="ECO:0000313" key="2">
    <source>
        <dbReference type="EMBL" id="JAD77416.1"/>
    </source>
</evidence>
<keyword evidence="1" id="KW-0812">Transmembrane</keyword>
<feature type="transmembrane region" description="Helical" evidence="1">
    <location>
        <begin position="125"/>
        <end position="143"/>
    </location>
</feature>
<reference evidence="2" key="2">
    <citation type="journal article" date="2015" name="Data Brief">
        <title>Shoot transcriptome of the giant reed, Arundo donax.</title>
        <authorList>
            <person name="Barrero R.A."/>
            <person name="Guerrero F.D."/>
            <person name="Moolhuijzen P."/>
            <person name="Goolsby J.A."/>
            <person name="Tidwell J."/>
            <person name="Bellgard S.E."/>
            <person name="Bellgard M.I."/>
        </authorList>
    </citation>
    <scope>NUCLEOTIDE SEQUENCE</scope>
    <source>
        <tissue evidence="2">Shoot tissue taken approximately 20 cm above the soil surface</tissue>
    </source>
</reference>
<keyword evidence="1" id="KW-0472">Membrane</keyword>
<accession>A0A0A9CP89</accession>
<reference evidence="2" key="1">
    <citation type="submission" date="2014-09" db="EMBL/GenBank/DDBJ databases">
        <authorList>
            <person name="Magalhaes I.L.F."/>
            <person name="Oliveira U."/>
            <person name="Santos F.R."/>
            <person name="Vidigal T.H.D.A."/>
            <person name="Brescovit A.D."/>
            <person name="Santos A.J."/>
        </authorList>
    </citation>
    <scope>NUCLEOTIDE SEQUENCE</scope>
    <source>
        <tissue evidence="2">Shoot tissue taken approximately 20 cm above the soil surface</tissue>
    </source>
</reference>
<proteinExistence type="predicted"/>
<organism evidence="2">
    <name type="scientific">Arundo donax</name>
    <name type="common">Giant reed</name>
    <name type="synonym">Donax arundinaceus</name>
    <dbReference type="NCBI Taxonomy" id="35708"/>
    <lineage>
        <taxon>Eukaryota</taxon>
        <taxon>Viridiplantae</taxon>
        <taxon>Streptophyta</taxon>
        <taxon>Embryophyta</taxon>
        <taxon>Tracheophyta</taxon>
        <taxon>Spermatophyta</taxon>
        <taxon>Magnoliopsida</taxon>
        <taxon>Liliopsida</taxon>
        <taxon>Poales</taxon>
        <taxon>Poaceae</taxon>
        <taxon>PACMAD clade</taxon>
        <taxon>Arundinoideae</taxon>
        <taxon>Arundineae</taxon>
        <taxon>Arundo</taxon>
    </lineage>
</organism>
<name>A0A0A9CP89_ARUDO</name>
<keyword evidence="1" id="KW-1133">Transmembrane helix</keyword>
<feature type="transmembrane region" description="Helical" evidence="1">
    <location>
        <begin position="22"/>
        <end position="43"/>
    </location>
</feature>
<sequence length="185" mass="20615">MVAGHGFGCISTSQFVISQRNVTYFAFLHLQSFWFVEFGFFVLTRSCNKPPLDVEDHSLPTYCSGGDEEIPLSSSDDEPGNHYYGDQEDFVVANQPLQDSDQDFAVACSSAEGGNCERLIFRDGAMAMAAIFIILDMNQILLLRNCQFSKTSKKLQLDSLRPKTIHAEGLLVGRRRALLHTIQGL</sequence>
<dbReference type="AlphaFoldDB" id="A0A0A9CP89"/>
<evidence type="ECO:0000256" key="1">
    <source>
        <dbReference type="SAM" id="Phobius"/>
    </source>
</evidence>
<protein>
    <submittedName>
        <fullName evidence="2">Uncharacterized protein</fullName>
    </submittedName>
</protein>